<evidence type="ECO:0000256" key="1">
    <source>
        <dbReference type="SAM" id="MobiDB-lite"/>
    </source>
</evidence>
<keyword evidence="5" id="KW-1185">Reference proteome</keyword>
<dbReference type="SUPFAM" id="SSF52047">
    <property type="entry name" value="RNI-like"/>
    <property type="match status" value="1"/>
</dbReference>
<dbReference type="Gramene" id="RZC53064">
    <property type="protein sequence ID" value="RZC53064"/>
    <property type="gene ID" value="C5167_011920"/>
</dbReference>
<feature type="domain" description="F-box/LRR-repeat protein 15/At3g58940/PEG3-like LRR" evidence="3">
    <location>
        <begin position="63"/>
        <end position="182"/>
    </location>
</feature>
<dbReference type="Pfam" id="PF24758">
    <property type="entry name" value="LRR_At5g56370"/>
    <property type="match status" value="1"/>
</dbReference>
<dbReference type="AlphaFoldDB" id="A0A4Y7IW09"/>
<sequence>MESHLDLDSDPRFQFPDWDNPSETIKFTDFVDRTLLLHDFSSIKKFSLHWYWSENHLNACKINSWISAVIKHKVEEISLFLHQLLPGSIPLALFTCKSLVTLELNIQPNICLPEYISFPRLKRLKLCDVKFNDEWSNEQLFSSCLVLEDLVLKCCTFHMKNFCISIPALKLLTFENHYEQEDCLKDCSLGIHAPSLIFLTYLGGVPKEFILSAFPTLVEAQVSFLVDEYEYYYGQTWEQRIGHAAAISGFLRALEHVKHLSISDETLQALSFADDRLNNLPTFHNVKQLTITEEVDTDEILYAVLKATPNVESLIFDRLITPCYKEENEEEEECDNGNSKSAGDDDGVHNDESEVNHDNEANNSVLVEGENNQTTKNDGWELDMVHIGHLFLHLKSVCFQQFIGKAREMRWVKLILKNAKPLQTMIISCGTDTAVGFINPKSKEELMVEIPSFARASSSCVFKFSSFIDD</sequence>
<dbReference type="Pfam" id="PF08387">
    <property type="entry name" value="FBD"/>
    <property type="match status" value="1"/>
</dbReference>
<reference evidence="4 5" key="1">
    <citation type="journal article" date="2018" name="Science">
        <title>The opium poppy genome and morphinan production.</title>
        <authorList>
            <person name="Guo L."/>
            <person name="Winzer T."/>
            <person name="Yang X."/>
            <person name="Li Y."/>
            <person name="Ning Z."/>
            <person name="He Z."/>
            <person name="Teodor R."/>
            <person name="Lu Y."/>
            <person name="Bowser T.A."/>
            <person name="Graham I.A."/>
            <person name="Ye K."/>
        </authorList>
    </citation>
    <scope>NUCLEOTIDE SEQUENCE [LARGE SCALE GENOMIC DNA]</scope>
    <source>
        <strain evidence="5">cv. HN1</strain>
        <tissue evidence="4">Leaves</tissue>
    </source>
</reference>
<feature type="compositionally biased region" description="Polar residues" evidence="1">
    <location>
        <begin position="361"/>
        <end position="373"/>
    </location>
</feature>
<dbReference type="InterPro" id="IPR032675">
    <property type="entry name" value="LRR_dom_sf"/>
</dbReference>
<evidence type="ECO:0000313" key="5">
    <source>
        <dbReference type="Proteomes" id="UP000316621"/>
    </source>
</evidence>
<dbReference type="InterPro" id="IPR055411">
    <property type="entry name" value="LRR_FXL15/At3g58940/PEG3-like"/>
</dbReference>
<dbReference type="Proteomes" id="UP000316621">
    <property type="component" value="Chromosome 3"/>
</dbReference>
<dbReference type="InterPro" id="IPR006566">
    <property type="entry name" value="FBD"/>
</dbReference>
<feature type="domain" description="FBD" evidence="2">
    <location>
        <begin position="392"/>
        <end position="427"/>
    </location>
</feature>
<dbReference type="EMBL" id="CM010717">
    <property type="protein sequence ID" value="RZC53064.1"/>
    <property type="molecule type" value="Genomic_DNA"/>
</dbReference>
<evidence type="ECO:0000313" key="4">
    <source>
        <dbReference type="EMBL" id="RZC53064.1"/>
    </source>
</evidence>
<name>A0A4Y7IW09_PAPSO</name>
<feature type="compositionally biased region" description="Basic and acidic residues" evidence="1">
    <location>
        <begin position="342"/>
        <end position="360"/>
    </location>
</feature>
<dbReference type="Gene3D" id="3.80.10.10">
    <property type="entry name" value="Ribonuclease Inhibitor"/>
    <property type="match status" value="1"/>
</dbReference>
<evidence type="ECO:0000259" key="3">
    <source>
        <dbReference type="Pfam" id="PF24758"/>
    </source>
</evidence>
<accession>A0A4Y7IW09</accession>
<dbReference type="PANTHER" id="PTHR31900">
    <property type="entry name" value="F-BOX/RNI SUPERFAMILY PROTEIN-RELATED"/>
    <property type="match status" value="1"/>
</dbReference>
<feature type="region of interest" description="Disordered" evidence="1">
    <location>
        <begin position="327"/>
        <end position="373"/>
    </location>
</feature>
<dbReference type="InterPro" id="IPR050232">
    <property type="entry name" value="FBL13/AtMIF1-like"/>
</dbReference>
<organism evidence="4 5">
    <name type="scientific">Papaver somniferum</name>
    <name type="common">Opium poppy</name>
    <dbReference type="NCBI Taxonomy" id="3469"/>
    <lineage>
        <taxon>Eukaryota</taxon>
        <taxon>Viridiplantae</taxon>
        <taxon>Streptophyta</taxon>
        <taxon>Embryophyta</taxon>
        <taxon>Tracheophyta</taxon>
        <taxon>Spermatophyta</taxon>
        <taxon>Magnoliopsida</taxon>
        <taxon>Ranunculales</taxon>
        <taxon>Papaveraceae</taxon>
        <taxon>Papaveroideae</taxon>
        <taxon>Papaver</taxon>
    </lineage>
</organism>
<protein>
    <recommendedName>
        <fullName evidence="6">FBD domain-containing protein</fullName>
    </recommendedName>
</protein>
<proteinExistence type="predicted"/>
<gene>
    <name evidence="4" type="ORF">C5167_011920</name>
</gene>
<evidence type="ECO:0000259" key="2">
    <source>
        <dbReference type="Pfam" id="PF08387"/>
    </source>
</evidence>
<dbReference type="PANTHER" id="PTHR31900:SF27">
    <property type="entry name" value="FBD DOMAIN-CONTAINING PROTEIN"/>
    <property type="match status" value="1"/>
</dbReference>
<evidence type="ECO:0008006" key="6">
    <source>
        <dbReference type="Google" id="ProtNLM"/>
    </source>
</evidence>